<feature type="domain" description="PrcB C-terminal" evidence="2">
    <location>
        <begin position="103"/>
        <end position="163"/>
    </location>
</feature>
<evidence type="ECO:0000259" key="2">
    <source>
        <dbReference type="Pfam" id="PF14343"/>
    </source>
</evidence>
<feature type="chain" id="PRO_5002846790" description="PrcB C-terminal domain-containing protein" evidence="1">
    <location>
        <begin position="32"/>
        <end position="176"/>
    </location>
</feature>
<dbReference type="Pfam" id="PF14343">
    <property type="entry name" value="PrcB_C"/>
    <property type="match status" value="1"/>
</dbReference>
<dbReference type="KEGG" id="rce:RC1_1003"/>
<gene>
    <name evidence="3" type="ordered locus">RC1_1003</name>
</gene>
<dbReference type="PROSITE" id="PS51257">
    <property type="entry name" value="PROKAR_LIPOPROTEIN"/>
    <property type="match status" value="1"/>
</dbReference>
<dbReference type="InterPro" id="IPR025748">
    <property type="entry name" value="PrcB_C_dom"/>
</dbReference>
<keyword evidence="4" id="KW-1185">Reference proteome</keyword>
<accession>B6ISJ1</accession>
<feature type="signal peptide" evidence="1">
    <location>
        <begin position="1"/>
        <end position="31"/>
    </location>
</feature>
<sequence length="176" mass="19037">MRVPLRNEGRRAPLPALCLLLTGSLTGCASATNWLAGEPPPAVMAEMRDIASPGLVGRGSWTGAVSNAQSAGFLVARTEAEWRALWDLVGQPAPAKLPDRLMALAVFLGTRTTTGYGVEIVDVRLERRPGQRDRLLVRYRETEPPPGGARAQMLTSPYTIVMVDRSEAAARYSRVP</sequence>
<keyword evidence="1" id="KW-0732">Signal</keyword>
<dbReference type="EMBL" id="CP000613">
    <property type="protein sequence ID" value="ACI98427.1"/>
    <property type="molecule type" value="Genomic_DNA"/>
</dbReference>
<evidence type="ECO:0000256" key="1">
    <source>
        <dbReference type="SAM" id="SignalP"/>
    </source>
</evidence>
<organism evidence="3 4">
    <name type="scientific">Rhodospirillum centenum (strain ATCC 51521 / SW)</name>
    <dbReference type="NCBI Taxonomy" id="414684"/>
    <lineage>
        <taxon>Bacteria</taxon>
        <taxon>Pseudomonadati</taxon>
        <taxon>Pseudomonadota</taxon>
        <taxon>Alphaproteobacteria</taxon>
        <taxon>Rhodospirillales</taxon>
        <taxon>Rhodospirillaceae</taxon>
        <taxon>Rhodospirillum</taxon>
    </lineage>
</organism>
<name>B6ISJ1_RHOCS</name>
<protein>
    <recommendedName>
        <fullName evidence="2">PrcB C-terminal domain-containing protein</fullName>
    </recommendedName>
</protein>
<reference evidence="3 4" key="1">
    <citation type="journal article" date="2010" name="BMC Genomics">
        <title>Metabolic flexibility revealed in the genome of the cyst-forming alpha-1 proteobacterium Rhodospirillum centenum.</title>
        <authorList>
            <person name="Lu Y.K."/>
            <person name="Marden J."/>
            <person name="Han M."/>
            <person name="Swingley W.D."/>
            <person name="Mastrian S.D."/>
            <person name="Chowdhury S.R."/>
            <person name="Hao J."/>
            <person name="Helmy T."/>
            <person name="Kim S."/>
            <person name="Kurdoglu A.A."/>
            <person name="Matthies H.J."/>
            <person name="Rollo D."/>
            <person name="Stothard P."/>
            <person name="Blankenship R.E."/>
            <person name="Bauer C.E."/>
            <person name="Touchman J.W."/>
        </authorList>
    </citation>
    <scope>NUCLEOTIDE SEQUENCE [LARGE SCALE GENOMIC DNA]</scope>
    <source>
        <strain evidence="4">ATCC 51521 / SW</strain>
    </source>
</reference>
<proteinExistence type="predicted"/>
<dbReference type="STRING" id="414684.RC1_1003"/>
<dbReference type="AlphaFoldDB" id="B6ISJ1"/>
<evidence type="ECO:0000313" key="3">
    <source>
        <dbReference type="EMBL" id="ACI98427.1"/>
    </source>
</evidence>
<dbReference type="Proteomes" id="UP000001591">
    <property type="component" value="Chromosome"/>
</dbReference>
<evidence type="ECO:0000313" key="4">
    <source>
        <dbReference type="Proteomes" id="UP000001591"/>
    </source>
</evidence>
<dbReference type="eggNOG" id="ENOG5033AUW">
    <property type="taxonomic scope" value="Bacteria"/>
</dbReference>
<dbReference type="HOGENOM" id="CLU_142689_0_0_5"/>